<dbReference type="EMBL" id="QGKM01000078">
    <property type="protein sequence ID" value="PWQ92715.1"/>
    <property type="molecule type" value="Genomic_DNA"/>
</dbReference>
<keyword evidence="2" id="KW-0802">TPR repeat</keyword>
<accession>A0A317C260</accession>
<sequence>MTNRQSNIIFYGVIALIAYGLIVNHFYPDFFEDLGKSKEELSIKEAVAQGDHTQALSLYRGLLLKRLGTDKETTTDTAEIYEEMAQLHAKADDTAEAKAHYLKALETKKRLNPVNTYSVSKTYFDLGTIAERDKHIDQAQSYYEQALSTRLGKPRSADDEGIFEGLQNNQQRYKRLNNAGTIAIFNRLAALHVAKKDYTSAKNYYERALEASKLTYGEDDAKTQEVKDLIKTLPLM</sequence>
<keyword evidence="3" id="KW-0812">Transmembrane</keyword>
<evidence type="ECO:0000256" key="1">
    <source>
        <dbReference type="ARBA" id="ARBA00022737"/>
    </source>
</evidence>
<dbReference type="SUPFAM" id="SSF48452">
    <property type="entry name" value="TPR-like"/>
    <property type="match status" value="1"/>
</dbReference>
<dbReference type="Proteomes" id="UP000245539">
    <property type="component" value="Unassembled WGS sequence"/>
</dbReference>
<proteinExistence type="predicted"/>
<feature type="transmembrane region" description="Helical" evidence="3">
    <location>
        <begin position="7"/>
        <end position="27"/>
    </location>
</feature>
<dbReference type="InterPro" id="IPR011990">
    <property type="entry name" value="TPR-like_helical_dom_sf"/>
</dbReference>
<dbReference type="PANTHER" id="PTHR45641">
    <property type="entry name" value="TETRATRICOPEPTIDE REPEAT PROTEIN (AFU_ORTHOLOGUE AFUA_6G03870)"/>
    <property type="match status" value="1"/>
</dbReference>
<gene>
    <name evidence="4" type="ORF">DKW60_19955</name>
</gene>
<name>A0A317C260_9GAMM</name>
<keyword evidence="3" id="KW-0472">Membrane</keyword>
<evidence type="ECO:0008006" key="6">
    <source>
        <dbReference type="Google" id="ProtNLM"/>
    </source>
</evidence>
<organism evidence="4 5">
    <name type="scientific">Leucothrix pacifica</name>
    <dbReference type="NCBI Taxonomy" id="1247513"/>
    <lineage>
        <taxon>Bacteria</taxon>
        <taxon>Pseudomonadati</taxon>
        <taxon>Pseudomonadota</taxon>
        <taxon>Gammaproteobacteria</taxon>
        <taxon>Thiotrichales</taxon>
        <taxon>Thiotrichaceae</taxon>
        <taxon>Leucothrix</taxon>
    </lineage>
</organism>
<dbReference type="PANTHER" id="PTHR45641:SF19">
    <property type="entry name" value="NEPHROCYSTIN-3"/>
    <property type="match status" value="1"/>
</dbReference>
<keyword evidence="5" id="KW-1185">Reference proteome</keyword>
<keyword evidence="1" id="KW-0677">Repeat</keyword>
<comment type="caution">
    <text evidence="4">The sequence shown here is derived from an EMBL/GenBank/DDBJ whole genome shotgun (WGS) entry which is preliminary data.</text>
</comment>
<keyword evidence="3" id="KW-1133">Transmembrane helix</keyword>
<dbReference type="OrthoDB" id="5623140at2"/>
<evidence type="ECO:0000313" key="5">
    <source>
        <dbReference type="Proteomes" id="UP000245539"/>
    </source>
</evidence>
<dbReference type="Gene3D" id="1.25.40.10">
    <property type="entry name" value="Tetratricopeptide repeat domain"/>
    <property type="match status" value="2"/>
</dbReference>
<dbReference type="SMART" id="SM00028">
    <property type="entry name" value="TPR"/>
    <property type="match status" value="3"/>
</dbReference>
<dbReference type="InterPro" id="IPR019734">
    <property type="entry name" value="TPR_rpt"/>
</dbReference>
<protein>
    <recommendedName>
        <fullName evidence="6">Tetratricopeptide repeat protein</fullName>
    </recommendedName>
</protein>
<evidence type="ECO:0000313" key="4">
    <source>
        <dbReference type="EMBL" id="PWQ92715.1"/>
    </source>
</evidence>
<dbReference type="AlphaFoldDB" id="A0A317C260"/>
<dbReference type="RefSeq" id="WP_109839433.1">
    <property type="nucleotide sequence ID" value="NZ_QGKM01000078.1"/>
</dbReference>
<dbReference type="Pfam" id="PF13374">
    <property type="entry name" value="TPR_10"/>
    <property type="match status" value="1"/>
</dbReference>
<evidence type="ECO:0000256" key="3">
    <source>
        <dbReference type="SAM" id="Phobius"/>
    </source>
</evidence>
<reference evidence="4 5" key="1">
    <citation type="submission" date="2018-05" db="EMBL/GenBank/DDBJ databases">
        <title>Leucothrix arctica sp. nov., isolated from Arctic seawater.</title>
        <authorList>
            <person name="Choi A."/>
            <person name="Baek K."/>
        </authorList>
    </citation>
    <scope>NUCLEOTIDE SEQUENCE [LARGE SCALE GENOMIC DNA]</scope>
    <source>
        <strain evidence="4 5">JCM 18388</strain>
    </source>
</reference>
<evidence type="ECO:0000256" key="2">
    <source>
        <dbReference type="ARBA" id="ARBA00022803"/>
    </source>
</evidence>
<dbReference type="Pfam" id="PF13424">
    <property type="entry name" value="TPR_12"/>
    <property type="match status" value="1"/>
</dbReference>